<reference evidence="1" key="1">
    <citation type="submission" date="2021-01" db="EMBL/GenBank/DDBJ databases">
        <authorList>
            <person name="Corre E."/>
            <person name="Pelletier E."/>
            <person name="Niang G."/>
            <person name="Scheremetjew M."/>
            <person name="Finn R."/>
            <person name="Kale V."/>
            <person name="Holt S."/>
            <person name="Cochrane G."/>
            <person name="Meng A."/>
            <person name="Brown T."/>
            <person name="Cohen L."/>
        </authorList>
    </citation>
    <scope>NUCLEOTIDE SEQUENCE</scope>
    <source>
        <strain evidence="1">Ras09</strain>
    </source>
</reference>
<accession>A0A7S3CU06</accession>
<gene>
    <name evidence="1" type="ORF">SRAS04492_LOCUS9170</name>
</gene>
<dbReference type="AlphaFoldDB" id="A0A7S3CU06"/>
<dbReference type="SUPFAM" id="SSF52540">
    <property type="entry name" value="P-loop containing nucleoside triphosphate hydrolases"/>
    <property type="match status" value="1"/>
</dbReference>
<dbReference type="InterPro" id="IPR027417">
    <property type="entry name" value="P-loop_NTPase"/>
</dbReference>
<protein>
    <submittedName>
        <fullName evidence="1">Uncharacterized protein</fullName>
    </submittedName>
</protein>
<evidence type="ECO:0000313" key="1">
    <source>
        <dbReference type="EMBL" id="CAE0237361.1"/>
    </source>
</evidence>
<proteinExistence type="predicted"/>
<name>A0A7S3CU06_9SPIT</name>
<dbReference type="EMBL" id="HBIA01018446">
    <property type="protein sequence ID" value="CAE0237361.1"/>
    <property type="molecule type" value="Transcribed_RNA"/>
</dbReference>
<organism evidence="1">
    <name type="scientific">Strombidium rassoulzadegani</name>
    <dbReference type="NCBI Taxonomy" id="1082188"/>
    <lineage>
        <taxon>Eukaryota</taxon>
        <taxon>Sar</taxon>
        <taxon>Alveolata</taxon>
        <taxon>Ciliophora</taxon>
        <taxon>Intramacronucleata</taxon>
        <taxon>Spirotrichea</taxon>
        <taxon>Oligotrichia</taxon>
        <taxon>Strombidiidae</taxon>
        <taxon>Strombidium</taxon>
    </lineage>
</organism>
<sequence>MKILVDLNIKHKITMIMVTHDQGLKNFANRIVKMSDGKVLKITTVDPTIRGKMIEDLDNKVLAHIEGSKDAQKISIREGIYDASVKRDIENKPKIPTNFSALKDINTSKTSVRRPKDYPVLGERFTKQKI</sequence>